<sequence length="612" mass="68459">MDSLPLEAFQLICSFCSLHALANLRLASKSFLARVDGSLTARRTTARPAKVVAAKDKHDADACYIRVTLGREHDPINVVFDNYNQEHNYLEFVQRSLPSLVGSSRLFNTPIITPSSTTSPTPTTITQTLRDENNSDHTRGRLDLNLWEQQLQSRSEATHKPATPSPTASRPRRSSITQASVIHHTEYQLEQELATPGPIIPVSQIQPVRTSLFSALGSSSNPSSSSSNRNTSGQNESYMARFARRILGEAEPTTNGPSPVDLAEQARLLFHAVDNEALSAKKEYKFGLSEGVHYVGDQDFIMRYTITFGLEKPEERSPGATAETQGETQEPTQPSFADIINQERPFRLMLHVDYIRVSWKWITCGASPIKVKARQAGVRVADSLVDPVAQEHLQPHLRIGGIYVERFNRLLQEIKKQDASRHIRSELAMLGYDASILPRGFLSVNMRSEPVLRWVTGESLEHDLDQERQEQDPQQVEVLLDEIEVIPKASHGDEDLDSDWEDLATPVSTQIASKGKGKAKQEDFTKAVELTTKESEMDKDQASLEETVLEMKNNLGHLTTRQIMEEMLANQGYSRELVWKYGIVRRDLMGGVPEPGRADQLLKKIIASESTK</sequence>
<dbReference type="Proteomes" id="UP000696485">
    <property type="component" value="Unassembled WGS sequence"/>
</dbReference>
<evidence type="ECO:0000313" key="3">
    <source>
        <dbReference type="Proteomes" id="UP000696485"/>
    </source>
</evidence>
<proteinExistence type="predicted"/>
<evidence type="ECO:0000256" key="1">
    <source>
        <dbReference type="SAM" id="MobiDB-lite"/>
    </source>
</evidence>
<evidence type="ECO:0008006" key="4">
    <source>
        <dbReference type="Google" id="ProtNLM"/>
    </source>
</evidence>
<accession>A0A9P5VJ15</accession>
<evidence type="ECO:0000313" key="2">
    <source>
        <dbReference type="EMBL" id="KAF9326788.1"/>
    </source>
</evidence>
<feature type="compositionally biased region" description="Polar residues" evidence="1">
    <location>
        <begin position="322"/>
        <end position="333"/>
    </location>
</feature>
<reference evidence="2" key="1">
    <citation type="journal article" date="2020" name="Fungal Divers.">
        <title>Resolving the Mortierellaceae phylogeny through synthesis of multi-gene phylogenetics and phylogenomics.</title>
        <authorList>
            <person name="Vandepol N."/>
            <person name="Liber J."/>
            <person name="Desiro A."/>
            <person name="Na H."/>
            <person name="Kennedy M."/>
            <person name="Barry K."/>
            <person name="Grigoriev I.V."/>
            <person name="Miller A.N."/>
            <person name="O'Donnell K."/>
            <person name="Stajich J.E."/>
            <person name="Bonito G."/>
        </authorList>
    </citation>
    <scope>NUCLEOTIDE SEQUENCE</scope>
    <source>
        <strain evidence="2">NVP1</strain>
    </source>
</reference>
<feature type="region of interest" description="Disordered" evidence="1">
    <location>
        <begin position="214"/>
        <end position="235"/>
    </location>
</feature>
<comment type="caution">
    <text evidence="2">The sequence shown here is derived from an EMBL/GenBank/DDBJ whole genome shotgun (WGS) entry which is preliminary data.</text>
</comment>
<dbReference type="AlphaFoldDB" id="A0A9P5VJ15"/>
<feature type="region of interest" description="Disordered" evidence="1">
    <location>
        <begin position="111"/>
        <end position="139"/>
    </location>
</feature>
<feature type="compositionally biased region" description="Low complexity" evidence="1">
    <location>
        <begin position="111"/>
        <end position="126"/>
    </location>
</feature>
<feature type="compositionally biased region" description="Basic and acidic residues" evidence="1">
    <location>
        <begin position="129"/>
        <end position="139"/>
    </location>
</feature>
<name>A0A9P5VJ15_9FUNG</name>
<feature type="region of interest" description="Disordered" evidence="1">
    <location>
        <begin position="312"/>
        <end position="333"/>
    </location>
</feature>
<dbReference type="EMBL" id="JAAAUY010000736">
    <property type="protein sequence ID" value="KAF9326788.1"/>
    <property type="molecule type" value="Genomic_DNA"/>
</dbReference>
<feature type="compositionally biased region" description="Low complexity" evidence="1">
    <location>
        <begin position="214"/>
        <end position="232"/>
    </location>
</feature>
<organism evidence="2 3">
    <name type="scientific">Podila minutissima</name>
    <dbReference type="NCBI Taxonomy" id="64525"/>
    <lineage>
        <taxon>Eukaryota</taxon>
        <taxon>Fungi</taxon>
        <taxon>Fungi incertae sedis</taxon>
        <taxon>Mucoromycota</taxon>
        <taxon>Mortierellomycotina</taxon>
        <taxon>Mortierellomycetes</taxon>
        <taxon>Mortierellales</taxon>
        <taxon>Mortierellaceae</taxon>
        <taxon>Podila</taxon>
    </lineage>
</organism>
<feature type="region of interest" description="Disordered" evidence="1">
    <location>
        <begin position="152"/>
        <end position="175"/>
    </location>
</feature>
<gene>
    <name evidence="2" type="ORF">BG006_009820</name>
</gene>
<keyword evidence="3" id="KW-1185">Reference proteome</keyword>
<protein>
    <recommendedName>
        <fullName evidence="4">F-box domain-containing protein</fullName>
    </recommendedName>
</protein>